<name>A0A1B9E6D0_9FLAO</name>
<keyword evidence="1" id="KW-0812">Transmembrane</keyword>
<accession>A0A1B9E6D0</accession>
<dbReference type="InterPro" id="IPR025367">
    <property type="entry name" value="DUF4271"/>
</dbReference>
<comment type="caution">
    <text evidence="2">The sequence shown here is derived from an EMBL/GenBank/DDBJ whole genome shotgun (WGS) entry which is preliminary data.</text>
</comment>
<feature type="transmembrane region" description="Helical" evidence="1">
    <location>
        <begin position="195"/>
        <end position="217"/>
    </location>
</feature>
<dbReference type="STRING" id="1763534.GCA_001831475_00883"/>
<organism evidence="2 3">
    <name type="scientific">Flavobacterium crassostreae</name>
    <dbReference type="NCBI Taxonomy" id="1763534"/>
    <lineage>
        <taxon>Bacteria</taxon>
        <taxon>Pseudomonadati</taxon>
        <taxon>Bacteroidota</taxon>
        <taxon>Flavobacteriia</taxon>
        <taxon>Flavobacteriales</taxon>
        <taxon>Flavobacteriaceae</taxon>
        <taxon>Flavobacterium</taxon>
    </lineage>
</organism>
<dbReference type="Proteomes" id="UP000093510">
    <property type="component" value="Unassembled WGS sequence"/>
</dbReference>
<evidence type="ECO:0008006" key="4">
    <source>
        <dbReference type="Google" id="ProtNLM"/>
    </source>
</evidence>
<sequence length="222" mass="26347">MEQILQPRITENKDWVTLLFVLTFAVIAFAKSVNENRFRDFMNLLFSDKYAKVYRENSNQKSTFTIALFLAQLLSFSFFIQLALSIFGLASKTDWLLFIQISTFTTFFVLAKYLLEKIVATAFNIEDFVEHFNLQKVNYRTYIGLFLLPINILLFYYNQFSTKFVLITTVIVLALNTLTYIMAIKKYHTIIFSKLFYFILYLCTLEITPYFFIYYWFTKGSD</sequence>
<protein>
    <recommendedName>
        <fullName evidence="4">DUF4271 domain-containing protein</fullName>
    </recommendedName>
</protein>
<feature type="transmembrane region" description="Helical" evidence="1">
    <location>
        <begin position="95"/>
        <end position="115"/>
    </location>
</feature>
<dbReference type="Pfam" id="PF14093">
    <property type="entry name" value="DUF4271"/>
    <property type="match status" value="1"/>
</dbReference>
<feature type="transmembrane region" description="Helical" evidence="1">
    <location>
        <begin position="15"/>
        <end position="33"/>
    </location>
</feature>
<proteinExistence type="predicted"/>
<evidence type="ECO:0000256" key="1">
    <source>
        <dbReference type="SAM" id="Phobius"/>
    </source>
</evidence>
<feature type="transmembrane region" description="Helical" evidence="1">
    <location>
        <begin position="141"/>
        <end position="158"/>
    </location>
</feature>
<feature type="transmembrane region" description="Helical" evidence="1">
    <location>
        <begin position="164"/>
        <end position="183"/>
    </location>
</feature>
<feature type="transmembrane region" description="Helical" evidence="1">
    <location>
        <begin position="64"/>
        <end position="89"/>
    </location>
</feature>
<keyword evidence="1" id="KW-0472">Membrane</keyword>
<dbReference type="AlphaFoldDB" id="A0A1B9E6D0"/>
<reference evidence="2 3" key="1">
    <citation type="submission" date="2016-03" db="EMBL/GenBank/DDBJ databases">
        <authorList>
            <person name="Ploux O."/>
        </authorList>
    </citation>
    <scope>NUCLEOTIDE SEQUENCE [LARGE SCALE GENOMIC DNA]</scope>
    <source>
        <strain evidence="2 3">LPB0076</strain>
    </source>
</reference>
<keyword evidence="3" id="KW-1185">Reference proteome</keyword>
<gene>
    <name evidence="2" type="ORF">LPBF_05215</name>
</gene>
<evidence type="ECO:0000313" key="2">
    <source>
        <dbReference type="EMBL" id="OCB77428.1"/>
    </source>
</evidence>
<dbReference type="EMBL" id="LVEP01000017">
    <property type="protein sequence ID" value="OCB77428.1"/>
    <property type="molecule type" value="Genomic_DNA"/>
</dbReference>
<evidence type="ECO:0000313" key="3">
    <source>
        <dbReference type="Proteomes" id="UP000093510"/>
    </source>
</evidence>
<keyword evidence="1" id="KW-1133">Transmembrane helix</keyword>